<accession>A0A249KTK8</accession>
<dbReference type="KEGG" id="pvn:A7sIIA15_04640"/>
<proteinExistence type="predicted"/>
<dbReference type="AlphaFoldDB" id="A0A249KTK8"/>
<keyword evidence="2" id="KW-1185">Reference proteome</keyword>
<name>A0A249KTK8_9ACTN</name>
<dbReference type="Pfam" id="PF10013">
    <property type="entry name" value="DUF2256"/>
    <property type="match status" value="1"/>
</dbReference>
<protein>
    <submittedName>
        <fullName evidence="1">DUF2256 domain-containing protein</fullName>
    </submittedName>
</protein>
<sequence>MNFAWPIKKHSPTINPMGRIAKVKNGFEPKTCLRCHLPFEWRKKWAKNWDEVKYCSDRCRNNK</sequence>
<reference evidence="1 2" key="1">
    <citation type="submission" date="2016-07" db="EMBL/GenBank/DDBJ databases">
        <title>High microdiversification within the ubiquitous acI lineage of Actinobacteria.</title>
        <authorList>
            <person name="Neuenschwander S.M."/>
            <person name="Salcher M."/>
            <person name="Ghai R."/>
            <person name="Pernthaler J."/>
        </authorList>
    </citation>
    <scope>NUCLEOTIDE SEQUENCE [LARGE SCALE GENOMIC DNA]</scope>
    <source>
        <strain evidence="1">MMS-IIA-15</strain>
    </source>
</reference>
<dbReference type="PANTHER" id="PTHR37463">
    <property type="entry name" value="GSL3115 PROTEIN"/>
    <property type="match status" value="1"/>
</dbReference>
<gene>
    <name evidence="1" type="ORF">A7sIIA15_04640</name>
</gene>
<organism evidence="1 2">
    <name type="scientific">Candidatus Planktophila vernalis</name>
    <dbReference type="NCBI Taxonomy" id="1884907"/>
    <lineage>
        <taxon>Bacteria</taxon>
        <taxon>Bacillati</taxon>
        <taxon>Actinomycetota</taxon>
        <taxon>Actinomycetes</taxon>
        <taxon>Candidatus Nanopelagicales</taxon>
        <taxon>Candidatus Nanopelagicaceae</taxon>
        <taxon>Candidatus Planktophila</taxon>
    </lineage>
</organism>
<evidence type="ECO:0000313" key="1">
    <source>
        <dbReference type="EMBL" id="ASY20148.1"/>
    </source>
</evidence>
<evidence type="ECO:0000313" key="2">
    <source>
        <dbReference type="Proteomes" id="UP000217186"/>
    </source>
</evidence>
<dbReference type="EMBL" id="CP016776">
    <property type="protein sequence ID" value="ASY20148.1"/>
    <property type="molecule type" value="Genomic_DNA"/>
</dbReference>
<dbReference type="Proteomes" id="UP000217186">
    <property type="component" value="Chromosome"/>
</dbReference>
<dbReference type="PANTHER" id="PTHR37463:SF1">
    <property type="entry name" value="DUF2256 DOMAIN-CONTAINING PROTEIN"/>
    <property type="match status" value="1"/>
</dbReference>
<dbReference type="InterPro" id="IPR017136">
    <property type="entry name" value="UCP037205"/>
</dbReference>